<evidence type="ECO:0000313" key="2">
    <source>
        <dbReference type="Proteomes" id="UP001454036"/>
    </source>
</evidence>
<protein>
    <recommendedName>
        <fullName evidence="3">Retrotransposon gag domain-containing protein</fullName>
    </recommendedName>
</protein>
<comment type="caution">
    <text evidence="1">The sequence shown here is derived from an EMBL/GenBank/DDBJ whole genome shotgun (WGS) entry which is preliminary data.</text>
</comment>
<evidence type="ECO:0000313" key="1">
    <source>
        <dbReference type="EMBL" id="GAA0175021.1"/>
    </source>
</evidence>
<dbReference type="PANTHER" id="PTHR34222:SF94">
    <property type="entry name" value="CCHC-TYPE DOMAIN-CONTAINING PROTEIN"/>
    <property type="match status" value="1"/>
</dbReference>
<sequence>MDAPLRKTIPFFEEARPLWAVLQRCFDVGSCTHKQQLKAALGECKQMSTMSVAEYFEKLQPLWDELATYNHIPCCTCGSCACGLAQDPLPTLDRDYHTLLQEESLRGDTKNYSDKDLVKTMVIQYRKWQKLLSLLGNYDTTSASRLTGKFPVSSWIIDTGASSHVTGDLSLLSHISSMCHVGLLDGQITSATKCGRVRLYSIS</sequence>
<dbReference type="AlphaFoldDB" id="A0AAV3RI45"/>
<gene>
    <name evidence="1" type="ORF">LIER_28280</name>
</gene>
<dbReference type="EMBL" id="BAABME010009360">
    <property type="protein sequence ID" value="GAA0175021.1"/>
    <property type="molecule type" value="Genomic_DNA"/>
</dbReference>
<evidence type="ECO:0008006" key="3">
    <source>
        <dbReference type="Google" id="ProtNLM"/>
    </source>
</evidence>
<dbReference type="PANTHER" id="PTHR34222">
    <property type="entry name" value="GAG_PRE-INTEGRS DOMAIN-CONTAINING PROTEIN"/>
    <property type="match status" value="1"/>
</dbReference>
<proteinExistence type="predicted"/>
<keyword evidence="2" id="KW-1185">Reference proteome</keyword>
<name>A0AAV3RI45_LITER</name>
<reference evidence="1 2" key="1">
    <citation type="submission" date="2024-01" db="EMBL/GenBank/DDBJ databases">
        <title>The complete chloroplast genome sequence of Lithospermum erythrorhizon: insights into the phylogenetic relationship among Boraginaceae species and the maternal lineages of purple gromwells.</title>
        <authorList>
            <person name="Okada T."/>
            <person name="Watanabe K."/>
        </authorList>
    </citation>
    <scope>NUCLEOTIDE SEQUENCE [LARGE SCALE GENOMIC DNA]</scope>
</reference>
<dbReference type="Proteomes" id="UP001454036">
    <property type="component" value="Unassembled WGS sequence"/>
</dbReference>
<accession>A0AAV3RI45</accession>
<organism evidence="1 2">
    <name type="scientific">Lithospermum erythrorhizon</name>
    <name type="common">Purple gromwell</name>
    <name type="synonym">Lithospermum officinale var. erythrorhizon</name>
    <dbReference type="NCBI Taxonomy" id="34254"/>
    <lineage>
        <taxon>Eukaryota</taxon>
        <taxon>Viridiplantae</taxon>
        <taxon>Streptophyta</taxon>
        <taxon>Embryophyta</taxon>
        <taxon>Tracheophyta</taxon>
        <taxon>Spermatophyta</taxon>
        <taxon>Magnoliopsida</taxon>
        <taxon>eudicotyledons</taxon>
        <taxon>Gunneridae</taxon>
        <taxon>Pentapetalae</taxon>
        <taxon>asterids</taxon>
        <taxon>lamiids</taxon>
        <taxon>Boraginales</taxon>
        <taxon>Boraginaceae</taxon>
        <taxon>Boraginoideae</taxon>
        <taxon>Lithospermeae</taxon>
        <taxon>Lithospermum</taxon>
    </lineage>
</organism>